<accession>A0AAE9XFM6</accession>
<feature type="transmembrane region" description="Helical" evidence="1">
    <location>
        <begin position="87"/>
        <end position="110"/>
    </location>
</feature>
<feature type="transmembrane region" description="Helical" evidence="1">
    <location>
        <begin position="54"/>
        <end position="75"/>
    </location>
</feature>
<dbReference type="Pfam" id="PF04020">
    <property type="entry name" value="Phage_holin_4_2"/>
    <property type="match status" value="1"/>
</dbReference>
<evidence type="ECO:0000313" key="2">
    <source>
        <dbReference type="EMBL" id="WCG22437.1"/>
    </source>
</evidence>
<evidence type="ECO:0000313" key="3">
    <source>
        <dbReference type="Proteomes" id="UP001179600"/>
    </source>
</evidence>
<organism evidence="2 3">
    <name type="scientific">Vagococcus lutrae</name>
    <dbReference type="NCBI Taxonomy" id="81947"/>
    <lineage>
        <taxon>Bacteria</taxon>
        <taxon>Bacillati</taxon>
        <taxon>Bacillota</taxon>
        <taxon>Bacilli</taxon>
        <taxon>Lactobacillales</taxon>
        <taxon>Enterococcaceae</taxon>
        <taxon>Vagococcus</taxon>
    </lineage>
</organism>
<reference evidence="2" key="1">
    <citation type="submission" date="2023-01" db="EMBL/GenBank/DDBJ databases">
        <title>Oxazolidinone resistance genes in florfenicol resistant enterococci from beef cattle and veal calves at slaughter.</title>
        <authorList>
            <person name="Biggel M."/>
        </authorList>
    </citation>
    <scope>NUCLEOTIDE SEQUENCE</scope>
    <source>
        <strain evidence="2">K204-1</strain>
    </source>
</reference>
<protein>
    <submittedName>
        <fullName evidence="2">Phage holin family protein</fullName>
    </submittedName>
</protein>
<keyword evidence="1" id="KW-0812">Transmembrane</keyword>
<dbReference type="Proteomes" id="UP001179600">
    <property type="component" value="Chromosome"/>
</dbReference>
<dbReference type="RefSeq" id="WP_023605671.1">
    <property type="nucleotide sequence ID" value="NZ_BKBT01000001.1"/>
</dbReference>
<dbReference type="EMBL" id="CP116507">
    <property type="protein sequence ID" value="WCG22437.1"/>
    <property type="molecule type" value="Genomic_DNA"/>
</dbReference>
<dbReference type="PANTHER" id="PTHR37309:SF1">
    <property type="entry name" value="SLR0284 PROTEIN"/>
    <property type="match status" value="1"/>
</dbReference>
<gene>
    <name evidence="2" type="ORF">PML95_08555</name>
</gene>
<dbReference type="InterPro" id="IPR007165">
    <property type="entry name" value="Phage_holin_4_2"/>
</dbReference>
<proteinExistence type="predicted"/>
<dbReference type="PANTHER" id="PTHR37309">
    <property type="entry name" value="SLR0284 PROTEIN"/>
    <property type="match status" value="1"/>
</dbReference>
<evidence type="ECO:0000256" key="1">
    <source>
        <dbReference type="SAM" id="Phobius"/>
    </source>
</evidence>
<name>A0AAE9XFM6_9ENTE</name>
<dbReference type="AlphaFoldDB" id="A0AAE9XFM6"/>
<feature type="transmembrane region" description="Helical" evidence="1">
    <location>
        <begin position="30"/>
        <end position="47"/>
    </location>
</feature>
<keyword evidence="1" id="KW-1133">Transmembrane helix</keyword>
<sequence length="118" mass="13305">MTYWQRLLINTLTLVALAYMFPNMMYVDSVFVALMASFVLSILNTLVKPVLHFFSLPITILTFGLFSLVINGMMLTMTSALIGKQHFAFSSFGAAFLIALIMSLVNAIFVNKKVEKYY</sequence>
<keyword evidence="1" id="KW-0472">Membrane</keyword>
<feature type="transmembrane region" description="Helical" evidence="1">
    <location>
        <begin position="7"/>
        <end position="24"/>
    </location>
</feature>